<evidence type="ECO:0000256" key="8">
    <source>
        <dbReference type="SAM" id="Phobius"/>
    </source>
</evidence>
<dbReference type="NCBIfam" id="NF028537">
    <property type="entry name" value="P_eth_NH2_trans"/>
    <property type="match status" value="1"/>
</dbReference>
<dbReference type="CDD" id="cd16017">
    <property type="entry name" value="LptA"/>
    <property type="match status" value="1"/>
</dbReference>
<organism evidence="11 12">
    <name type="scientific">Xanthomonas phaseoli pv. dieffenbachiae</name>
    <dbReference type="NCBI Taxonomy" id="92828"/>
    <lineage>
        <taxon>Bacteria</taxon>
        <taxon>Pseudomonadati</taxon>
        <taxon>Pseudomonadota</taxon>
        <taxon>Gammaproteobacteria</taxon>
        <taxon>Lysobacterales</taxon>
        <taxon>Lysobacteraceae</taxon>
        <taxon>Xanthomonas</taxon>
    </lineage>
</organism>
<dbReference type="STRING" id="1437877.GCA_001564415_00026"/>
<dbReference type="InterPro" id="IPR058130">
    <property type="entry name" value="PEA_transf_C"/>
</dbReference>
<feature type="transmembrane region" description="Helical" evidence="8">
    <location>
        <begin position="123"/>
        <end position="144"/>
    </location>
</feature>
<dbReference type="AlphaFoldDB" id="A0A1V9HDC9"/>
<dbReference type="SUPFAM" id="SSF53649">
    <property type="entry name" value="Alkaline phosphatase-like"/>
    <property type="match status" value="1"/>
</dbReference>
<dbReference type="InterPro" id="IPR000917">
    <property type="entry name" value="Sulfatase_N"/>
</dbReference>
<dbReference type="EMBL" id="JPYI02000032">
    <property type="protein sequence ID" value="OQP80860.1"/>
    <property type="molecule type" value="Genomic_DNA"/>
</dbReference>
<feature type="domain" description="Sulfatase N-terminal" evidence="9">
    <location>
        <begin position="242"/>
        <end position="529"/>
    </location>
</feature>
<feature type="transmembrane region" description="Helical" evidence="8">
    <location>
        <begin position="156"/>
        <end position="179"/>
    </location>
</feature>
<evidence type="ECO:0000256" key="5">
    <source>
        <dbReference type="ARBA" id="ARBA00022692"/>
    </source>
</evidence>
<feature type="transmembrane region" description="Helical" evidence="8">
    <location>
        <begin position="51"/>
        <end position="70"/>
    </location>
</feature>
<dbReference type="InterPro" id="IPR040423">
    <property type="entry name" value="PEA_transferase"/>
</dbReference>
<evidence type="ECO:0000313" key="11">
    <source>
        <dbReference type="EMBL" id="OQP80860.1"/>
    </source>
</evidence>
<comment type="caution">
    <text evidence="11">The sequence shown here is derived from an EMBL/GenBank/DDBJ whole genome shotgun (WGS) entry which is preliminary data.</text>
</comment>
<dbReference type="Proteomes" id="UP000050546">
    <property type="component" value="Unassembled WGS sequence"/>
</dbReference>
<evidence type="ECO:0000256" key="3">
    <source>
        <dbReference type="ARBA" id="ARBA00022519"/>
    </source>
</evidence>
<dbReference type="Pfam" id="PF00884">
    <property type="entry name" value="Sulfatase"/>
    <property type="match status" value="1"/>
</dbReference>
<reference evidence="11 12" key="1">
    <citation type="journal article" date="2016" name="Plant Pathol.">
        <title>Genetic characterization of strains named as Xanthomonas axonopodis pv. dieffenbachiae leads to a taxonomic revision of the X. axonopodis species complex.</title>
        <authorList>
            <person name="Constantin E.C."/>
            <person name="Cleenwerck I."/>
            <person name="Maes M."/>
            <person name="Baeyen S."/>
            <person name="Van Malderghem C."/>
            <person name="De Vos P."/>
            <person name="Cottyn B."/>
        </authorList>
    </citation>
    <scope>NUCLEOTIDE SEQUENCE [LARGE SCALE GENOMIC DNA]</scope>
    <source>
        <strain evidence="11 12">LMG 25940</strain>
    </source>
</reference>
<dbReference type="Pfam" id="PF08019">
    <property type="entry name" value="EptA_B_N"/>
    <property type="match status" value="1"/>
</dbReference>
<keyword evidence="2" id="KW-1003">Cell membrane</keyword>
<dbReference type="InterPro" id="IPR012549">
    <property type="entry name" value="EptA-like_N"/>
</dbReference>
<feature type="transmembrane region" description="Helical" evidence="8">
    <location>
        <begin position="20"/>
        <end position="39"/>
    </location>
</feature>
<feature type="transmembrane region" description="Helical" evidence="8">
    <location>
        <begin position="82"/>
        <end position="103"/>
    </location>
</feature>
<evidence type="ECO:0000256" key="4">
    <source>
        <dbReference type="ARBA" id="ARBA00022679"/>
    </source>
</evidence>
<evidence type="ECO:0000259" key="9">
    <source>
        <dbReference type="Pfam" id="PF00884"/>
    </source>
</evidence>
<protein>
    <submittedName>
        <fullName evidence="11">Phosphoethanolamine transferase</fullName>
    </submittedName>
</protein>
<evidence type="ECO:0000256" key="6">
    <source>
        <dbReference type="ARBA" id="ARBA00022989"/>
    </source>
</evidence>
<evidence type="ECO:0000256" key="2">
    <source>
        <dbReference type="ARBA" id="ARBA00022475"/>
    </source>
</evidence>
<keyword evidence="3" id="KW-0997">Cell inner membrane</keyword>
<dbReference type="GO" id="GO:0005886">
    <property type="term" value="C:plasma membrane"/>
    <property type="evidence" value="ECO:0007669"/>
    <property type="project" value="UniProtKB-SubCell"/>
</dbReference>
<accession>A0A1V9HDC9</accession>
<proteinExistence type="predicted"/>
<keyword evidence="7 8" id="KW-0472">Membrane</keyword>
<evidence type="ECO:0000256" key="1">
    <source>
        <dbReference type="ARBA" id="ARBA00004429"/>
    </source>
</evidence>
<evidence type="ECO:0000259" key="10">
    <source>
        <dbReference type="Pfam" id="PF08019"/>
    </source>
</evidence>
<evidence type="ECO:0000313" key="12">
    <source>
        <dbReference type="Proteomes" id="UP000050546"/>
    </source>
</evidence>
<sequence length="554" mass="60688">MTRHGTAEGGWRPLIGSDWLVWGVAIYVSLALNQAFWRATAATGAFDDAGGWRSAASLALLMVGLNVVLVRLICWRPITKPVLSSFVLIAVATSYFSDRYSVYFDVSMARNILKTDAAESRELLTFALLCHVLLYGLLPLALIWTVRLKRTTRLRAISLALGSTALAMLLVVVAALISFKDISALMRNNRELRHLVTPGNVIVSMGRIAAKDFSPGASGPRKVIAPDARQTGHEAESKPHVLVLVVGETVRAANWGLNGYARQTTPELATLDVMNYPDVRACGSSTEVSLPCMFSARGRASYDEDEIKRSESLLHVLARAGVEVFWRDNQGGCKGVCEGLPFEKVSRSDVSEACADDACGDRLLLEGLDKRVRSAREDMVIVLHQLGNHGPSYYLRYPERLRRFRPDCRNADLGECTQQEVVNSYDNAILATDELVAQAIKTLASIDEVDSALLYVSDHGESLGERNLYLHGLPYAIAPDTQMKIPMVAWLSPGLTKWRGLEMQCVRQRALKPATHDNLFHSVLGVMDVSTNVYSKDLDLFGGCTAPRAAGVAP</sequence>
<dbReference type="InterPro" id="IPR017850">
    <property type="entry name" value="Alkaline_phosphatase_core_sf"/>
</dbReference>
<dbReference type="GO" id="GO:0009244">
    <property type="term" value="P:lipopolysaccharide core region biosynthetic process"/>
    <property type="evidence" value="ECO:0007669"/>
    <property type="project" value="TreeGrafter"/>
</dbReference>
<dbReference type="GO" id="GO:0016776">
    <property type="term" value="F:phosphotransferase activity, phosphate group as acceptor"/>
    <property type="evidence" value="ECO:0007669"/>
    <property type="project" value="TreeGrafter"/>
</dbReference>
<evidence type="ECO:0000256" key="7">
    <source>
        <dbReference type="ARBA" id="ARBA00023136"/>
    </source>
</evidence>
<keyword evidence="5 8" id="KW-0812">Transmembrane</keyword>
<dbReference type="PANTHER" id="PTHR30443">
    <property type="entry name" value="INNER MEMBRANE PROTEIN"/>
    <property type="match status" value="1"/>
</dbReference>
<keyword evidence="4 11" id="KW-0808">Transferase</keyword>
<dbReference type="Gene3D" id="3.40.720.10">
    <property type="entry name" value="Alkaline Phosphatase, subunit A"/>
    <property type="match status" value="1"/>
</dbReference>
<comment type="subcellular location">
    <subcellularLocation>
        <location evidence="1">Cell inner membrane</location>
        <topology evidence="1">Multi-pass membrane protein</topology>
    </subcellularLocation>
</comment>
<keyword evidence="6 8" id="KW-1133">Transmembrane helix</keyword>
<gene>
    <name evidence="11" type="ORF">IM53_006465</name>
</gene>
<reference evidence="12" key="2">
    <citation type="journal article" date="2017" name="Plant Pathol.">
        <title>Pathogenicity and virulence gene content of Xanthomonas strains infecting Araceae, formerly known as Xanthomonas axonopodis pv. dieffenbachiae.</title>
        <authorList>
            <person name="Constantin E.C."/>
            <person name="Haegeman A."/>
            <person name="Van Vaerenbergh J."/>
            <person name="Baeyen S."/>
            <person name="Van Malderghem C."/>
            <person name="Maes M."/>
            <person name="Cottyn B."/>
        </authorList>
    </citation>
    <scope>NUCLEOTIDE SEQUENCE [LARGE SCALE GENOMIC DNA]</scope>
    <source>
        <strain evidence="12">LMG 25940</strain>
    </source>
</reference>
<feature type="domain" description="Phosphoethanolamine transferase N-terminal" evidence="10">
    <location>
        <begin position="64"/>
        <end position="211"/>
    </location>
</feature>
<dbReference type="PANTHER" id="PTHR30443:SF0">
    <property type="entry name" value="PHOSPHOETHANOLAMINE TRANSFERASE EPTA"/>
    <property type="match status" value="1"/>
</dbReference>
<name>A0A1V9HDC9_9XANT</name>